<dbReference type="Pfam" id="PF00486">
    <property type="entry name" value="Trans_reg_C"/>
    <property type="match status" value="1"/>
</dbReference>
<dbReference type="CDD" id="cd00383">
    <property type="entry name" value="trans_reg_C"/>
    <property type="match status" value="1"/>
</dbReference>
<evidence type="ECO:0000256" key="3">
    <source>
        <dbReference type="ARBA" id="ARBA00022553"/>
    </source>
</evidence>
<organism evidence="16 17">
    <name type="scientific">Salipaludibacillus neizhouensis</name>
    <dbReference type="NCBI Taxonomy" id="885475"/>
    <lineage>
        <taxon>Bacteria</taxon>
        <taxon>Bacillati</taxon>
        <taxon>Bacillota</taxon>
        <taxon>Bacilli</taxon>
        <taxon>Bacillales</taxon>
        <taxon>Bacillaceae</taxon>
    </lineage>
</organism>
<dbReference type="GO" id="GO:0032993">
    <property type="term" value="C:protein-DNA complex"/>
    <property type="evidence" value="ECO:0007669"/>
    <property type="project" value="TreeGrafter"/>
</dbReference>
<dbReference type="SMART" id="SM00448">
    <property type="entry name" value="REC"/>
    <property type="match status" value="1"/>
</dbReference>
<keyword evidence="2" id="KW-0963">Cytoplasm</keyword>
<keyword evidence="6" id="KW-0843">Virulence</keyword>
<evidence type="ECO:0000259" key="14">
    <source>
        <dbReference type="PROSITE" id="PS50110"/>
    </source>
</evidence>
<proteinExistence type="predicted"/>
<dbReference type="GO" id="GO:0000156">
    <property type="term" value="F:phosphorelay response regulator activity"/>
    <property type="evidence" value="ECO:0007669"/>
    <property type="project" value="TreeGrafter"/>
</dbReference>
<dbReference type="EMBL" id="PDOE01000007">
    <property type="protein sequence ID" value="RKL66414.1"/>
    <property type="molecule type" value="Genomic_DNA"/>
</dbReference>
<dbReference type="InterPro" id="IPR036388">
    <property type="entry name" value="WH-like_DNA-bd_sf"/>
</dbReference>
<reference evidence="16 17" key="1">
    <citation type="submission" date="2017-10" db="EMBL/GenBank/DDBJ databases">
        <title>Bacillus sp. nov., a halophilic bacterium isolated from a Keqin Lake.</title>
        <authorList>
            <person name="Wang H."/>
        </authorList>
    </citation>
    <scope>NUCLEOTIDE SEQUENCE [LARGE SCALE GENOMIC DNA]</scope>
    <source>
        <strain evidence="16 17">KCTC 13187</strain>
    </source>
</reference>
<dbReference type="SUPFAM" id="SSF46894">
    <property type="entry name" value="C-terminal effector domain of the bipartite response regulators"/>
    <property type="match status" value="1"/>
</dbReference>
<keyword evidence="7 13" id="KW-0238">DNA-binding</keyword>
<evidence type="ECO:0000256" key="10">
    <source>
        <dbReference type="ARBA" id="ARBA00037471"/>
    </source>
</evidence>
<gene>
    <name evidence="16" type="ORF">CR203_16110</name>
</gene>
<keyword evidence="8" id="KW-0010">Activator</keyword>
<dbReference type="Gene3D" id="1.10.10.10">
    <property type="entry name" value="Winged helix-like DNA-binding domain superfamily/Winged helix DNA-binding domain"/>
    <property type="match status" value="1"/>
</dbReference>
<dbReference type="GO" id="GO:0000976">
    <property type="term" value="F:transcription cis-regulatory region binding"/>
    <property type="evidence" value="ECO:0007669"/>
    <property type="project" value="TreeGrafter"/>
</dbReference>
<feature type="domain" description="OmpR/PhoB-type" evidence="15">
    <location>
        <begin position="130"/>
        <end position="228"/>
    </location>
</feature>
<dbReference type="InterPro" id="IPR016032">
    <property type="entry name" value="Sig_transdc_resp-reg_C-effctor"/>
</dbReference>
<evidence type="ECO:0000256" key="13">
    <source>
        <dbReference type="PROSITE-ProRule" id="PRU01091"/>
    </source>
</evidence>
<evidence type="ECO:0000256" key="1">
    <source>
        <dbReference type="ARBA" id="ARBA00004496"/>
    </source>
</evidence>
<dbReference type="Pfam" id="PF00072">
    <property type="entry name" value="Response_reg"/>
    <property type="match status" value="1"/>
</dbReference>
<dbReference type="GO" id="GO:0006355">
    <property type="term" value="P:regulation of DNA-templated transcription"/>
    <property type="evidence" value="ECO:0007669"/>
    <property type="project" value="InterPro"/>
</dbReference>
<dbReference type="AlphaFoldDB" id="A0A3A9JZY3"/>
<dbReference type="InterPro" id="IPR001789">
    <property type="entry name" value="Sig_transdc_resp-reg_receiver"/>
</dbReference>
<accession>A0A3A9JZY3</accession>
<evidence type="ECO:0000256" key="11">
    <source>
        <dbReference type="ARBA" id="ARBA00039976"/>
    </source>
</evidence>
<dbReference type="RefSeq" id="WP_110939198.1">
    <property type="nucleotide sequence ID" value="NZ_KZ614148.1"/>
</dbReference>
<evidence type="ECO:0000313" key="16">
    <source>
        <dbReference type="EMBL" id="RKL66414.1"/>
    </source>
</evidence>
<dbReference type="InterPro" id="IPR039420">
    <property type="entry name" value="WalR-like"/>
</dbReference>
<sequence length="230" mass="26947">MKNSMKILVVEDDPYISELLDLYLSKEGYKVIFAADGEAGLEQYYDKNPEFVILDIMLPKQDGWEVCKEINRDERSVPILMLTGKGESYDKVRGLELGADDYVVKPFDPKEIIARIKAILRRTSPNAQKNPSLMFLNMTLDISQYRLVRNDEFIMLPPKELELLYYLASNENHVFTRQQLVQQIWGFDYEGDNRTVDVHIKRIREKINDELPHWQLKTIHGIGYKFEVNE</sequence>
<keyword evidence="5" id="KW-0805">Transcription regulation</keyword>
<evidence type="ECO:0000256" key="6">
    <source>
        <dbReference type="ARBA" id="ARBA00023026"/>
    </source>
</evidence>
<evidence type="ECO:0000256" key="5">
    <source>
        <dbReference type="ARBA" id="ARBA00023015"/>
    </source>
</evidence>
<comment type="function">
    <text evidence="10">Member of the two-component regulatory system HssS/HssR involved in intracellular heme homeostasis and tempering of staphylococcal virulence. Phosphorylated HssR binds to a direct repeat sequence within hrtAB promoter and activates the expression of hrtAB, an efflux pump, in response to extracellular heme, hemin, hemoglobin or blood.</text>
</comment>
<evidence type="ECO:0000313" key="17">
    <source>
        <dbReference type="Proteomes" id="UP000281498"/>
    </source>
</evidence>
<keyword evidence="3 12" id="KW-0597">Phosphoprotein</keyword>
<evidence type="ECO:0000256" key="4">
    <source>
        <dbReference type="ARBA" id="ARBA00023012"/>
    </source>
</evidence>
<dbReference type="PROSITE" id="PS51755">
    <property type="entry name" value="OMPR_PHOB"/>
    <property type="match status" value="1"/>
</dbReference>
<comment type="subcellular location">
    <subcellularLocation>
        <location evidence="1">Cytoplasm</location>
    </subcellularLocation>
</comment>
<evidence type="ECO:0000256" key="7">
    <source>
        <dbReference type="ARBA" id="ARBA00023125"/>
    </source>
</evidence>
<dbReference type="PANTHER" id="PTHR48111:SF49">
    <property type="entry name" value="HEME RESPONSE REGULATOR HSSR"/>
    <property type="match status" value="1"/>
</dbReference>
<dbReference type="PANTHER" id="PTHR48111">
    <property type="entry name" value="REGULATOR OF RPOS"/>
    <property type="match status" value="1"/>
</dbReference>
<name>A0A3A9JZY3_9BACI</name>
<evidence type="ECO:0000256" key="12">
    <source>
        <dbReference type="PROSITE-ProRule" id="PRU00169"/>
    </source>
</evidence>
<protein>
    <recommendedName>
        <fullName evidence="11">Heme response regulator HssR</fullName>
    </recommendedName>
</protein>
<evidence type="ECO:0000256" key="8">
    <source>
        <dbReference type="ARBA" id="ARBA00023159"/>
    </source>
</evidence>
<dbReference type="SUPFAM" id="SSF52172">
    <property type="entry name" value="CheY-like"/>
    <property type="match status" value="1"/>
</dbReference>
<dbReference type="SMART" id="SM00862">
    <property type="entry name" value="Trans_reg_C"/>
    <property type="match status" value="1"/>
</dbReference>
<evidence type="ECO:0000259" key="15">
    <source>
        <dbReference type="PROSITE" id="PS51755"/>
    </source>
</evidence>
<dbReference type="FunFam" id="1.10.10.10:FF:000018">
    <property type="entry name" value="DNA-binding response regulator ResD"/>
    <property type="match status" value="1"/>
</dbReference>
<evidence type="ECO:0000256" key="2">
    <source>
        <dbReference type="ARBA" id="ARBA00022490"/>
    </source>
</evidence>
<keyword evidence="9" id="KW-0804">Transcription</keyword>
<dbReference type="FunFam" id="3.40.50.2300:FF:000001">
    <property type="entry name" value="DNA-binding response regulator PhoB"/>
    <property type="match status" value="1"/>
</dbReference>
<keyword evidence="17" id="KW-1185">Reference proteome</keyword>
<dbReference type="InterPro" id="IPR001867">
    <property type="entry name" value="OmpR/PhoB-type_DNA-bd"/>
</dbReference>
<dbReference type="GO" id="GO:0005829">
    <property type="term" value="C:cytosol"/>
    <property type="evidence" value="ECO:0007669"/>
    <property type="project" value="TreeGrafter"/>
</dbReference>
<feature type="domain" description="Response regulatory" evidence="14">
    <location>
        <begin position="6"/>
        <end position="120"/>
    </location>
</feature>
<feature type="modified residue" description="4-aspartylphosphate" evidence="12">
    <location>
        <position position="55"/>
    </location>
</feature>
<dbReference type="Gene3D" id="3.40.50.2300">
    <property type="match status" value="1"/>
</dbReference>
<feature type="DNA-binding region" description="OmpR/PhoB-type" evidence="13">
    <location>
        <begin position="130"/>
        <end position="228"/>
    </location>
</feature>
<dbReference type="InterPro" id="IPR011006">
    <property type="entry name" value="CheY-like_superfamily"/>
</dbReference>
<dbReference type="Proteomes" id="UP000281498">
    <property type="component" value="Unassembled WGS sequence"/>
</dbReference>
<dbReference type="Gene3D" id="6.10.250.690">
    <property type="match status" value="1"/>
</dbReference>
<keyword evidence="4" id="KW-0902">Two-component regulatory system</keyword>
<dbReference type="PROSITE" id="PS50110">
    <property type="entry name" value="RESPONSE_REGULATORY"/>
    <property type="match status" value="1"/>
</dbReference>
<evidence type="ECO:0000256" key="9">
    <source>
        <dbReference type="ARBA" id="ARBA00023163"/>
    </source>
</evidence>
<comment type="caution">
    <text evidence="16">The sequence shown here is derived from an EMBL/GenBank/DDBJ whole genome shotgun (WGS) entry which is preliminary data.</text>
</comment>